<dbReference type="InterPro" id="IPR006086">
    <property type="entry name" value="XPG-I_dom"/>
</dbReference>
<dbReference type="AlphaFoldDB" id="A0A1X7SS26"/>
<sequence length="531" mass="60124">MLRHIDIEPVFFWDGPRGSGKEYEMKLSTWEKRTKDSLEVIFSHSRITKYDPTAELRFGKRIMQPLLVTELVMALQEAKVELITCKGEADNLMAEYMRVHGNVCGILTNDTDMMLMHGVTAIHYKLFDQEDALKLSDDHIPANYKVAEVHCGAISPGYLARRLKINEECLPALSILCGNDFTKDLNEEMDIKNSVFGYINYDYVRTYEYIKTVLKWIKDNEDACMGPVSFLAIREIADVCKKEPRYIAAVRHSYAFYTRSHPAAVAAIMPASSNSFSSESEDSEEEEYDDTTTIPFHINDNTTESGPVTAHSSNNEGSDDDDDNDDDNDDDGDNDDDDDIVVAKPDSIDKTASSIDDEAGEADSFLHQSDSDSTVSSDDNDSLCSFITREVSSLGLDRKCLPVVKSGILWRDEIEQLDDELRCIYDVLQPVRMIIYKLLCCKNITEFGQSKINEFVEIRLRVPNPCMLEDLKTLRRKTSCEQKVSLFVKVFKLKKLDHIHLLQPLILQPDNIPPVNRVPDIGSLLACVCFI</sequence>
<feature type="compositionally biased region" description="Acidic residues" evidence="2">
    <location>
        <begin position="279"/>
        <end position="290"/>
    </location>
</feature>
<evidence type="ECO:0000256" key="2">
    <source>
        <dbReference type="SAM" id="MobiDB-lite"/>
    </source>
</evidence>
<evidence type="ECO:0000313" key="4">
    <source>
        <dbReference type="EnsemblMetazoa" id="Aqu2.1.04878_001"/>
    </source>
</evidence>
<feature type="compositionally biased region" description="Polar residues" evidence="2">
    <location>
        <begin position="291"/>
        <end position="316"/>
    </location>
</feature>
<feature type="region of interest" description="Disordered" evidence="2">
    <location>
        <begin position="274"/>
        <end position="380"/>
    </location>
</feature>
<evidence type="ECO:0000259" key="3">
    <source>
        <dbReference type="Pfam" id="PF00867"/>
    </source>
</evidence>
<reference evidence="4" key="1">
    <citation type="submission" date="2017-05" db="UniProtKB">
        <authorList>
            <consortium name="EnsemblMetazoa"/>
        </authorList>
    </citation>
    <scope>IDENTIFICATION</scope>
</reference>
<proteinExistence type="inferred from homology"/>
<dbReference type="OrthoDB" id="6063169at2759"/>
<organism evidence="4">
    <name type="scientific">Amphimedon queenslandica</name>
    <name type="common">Sponge</name>
    <dbReference type="NCBI Taxonomy" id="400682"/>
    <lineage>
        <taxon>Eukaryota</taxon>
        <taxon>Metazoa</taxon>
        <taxon>Porifera</taxon>
        <taxon>Demospongiae</taxon>
        <taxon>Heteroscleromorpha</taxon>
        <taxon>Haplosclerida</taxon>
        <taxon>Niphatidae</taxon>
        <taxon>Amphimedon</taxon>
    </lineage>
</organism>
<dbReference type="InParanoid" id="A0A1X7SS26"/>
<dbReference type="GO" id="GO:0004518">
    <property type="term" value="F:nuclease activity"/>
    <property type="evidence" value="ECO:0007669"/>
    <property type="project" value="InterPro"/>
</dbReference>
<dbReference type="InterPro" id="IPR026832">
    <property type="entry name" value="Asteroid"/>
</dbReference>
<accession>A0A1X7SS26</accession>
<name>A0A1X7SS26_AMPQE</name>
<dbReference type="PANTHER" id="PTHR15665">
    <property type="entry name" value="ASTEROID PROTEIN"/>
    <property type="match status" value="1"/>
</dbReference>
<dbReference type="PANTHER" id="PTHR15665:SF1">
    <property type="entry name" value="PROTEIN ASTEROID HOMOLOG 1"/>
    <property type="match status" value="1"/>
</dbReference>
<feature type="compositionally biased region" description="Acidic residues" evidence="2">
    <location>
        <begin position="317"/>
        <end position="340"/>
    </location>
</feature>
<dbReference type="EnsemblMetazoa" id="Aqu2.1.04878_001">
    <property type="protein sequence ID" value="Aqu2.1.04878_001"/>
    <property type="gene ID" value="Aqu2.1.04878"/>
</dbReference>
<comment type="similarity">
    <text evidence="1">Belongs to the asteroid family.</text>
</comment>
<feature type="domain" description="XPG-I" evidence="3">
    <location>
        <begin position="80"/>
        <end position="180"/>
    </location>
</feature>
<dbReference type="Gene3D" id="3.40.50.1010">
    <property type="entry name" value="5'-nuclease"/>
    <property type="match status" value="1"/>
</dbReference>
<protein>
    <recommendedName>
        <fullName evidence="3">XPG-I domain-containing protein</fullName>
    </recommendedName>
</protein>
<dbReference type="Pfam" id="PF00867">
    <property type="entry name" value="XPG_I"/>
    <property type="match status" value="1"/>
</dbReference>
<dbReference type="InterPro" id="IPR029060">
    <property type="entry name" value="PIN-like_dom_sf"/>
</dbReference>
<dbReference type="SUPFAM" id="SSF88723">
    <property type="entry name" value="PIN domain-like"/>
    <property type="match status" value="1"/>
</dbReference>
<evidence type="ECO:0000256" key="1">
    <source>
        <dbReference type="ARBA" id="ARBA00007398"/>
    </source>
</evidence>